<dbReference type="AlphaFoldDB" id="A0AAJ6YYK5"/>
<feature type="domain" description="Reverse transcriptase" evidence="5">
    <location>
        <begin position="673"/>
        <end position="946"/>
    </location>
</feature>
<dbReference type="PANTHER" id="PTHR19446">
    <property type="entry name" value="REVERSE TRANSCRIPTASES"/>
    <property type="match status" value="1"/>
</dbReference>
<feature type="compositionally biased region" description="Basic residues" evidence="3">
    <location>
        <begin position="1236"/>
        <end position="1253"/>
    </location>
</feature>
<dbReference type="CDD" id="cd01650">
    <property type="entry name" value="RT_nLTR_like"/>
    <property type="match status" value="1"/>
</dbReference>
<keyword evidence="2" id="KW-0175">Coiled coil</keyword>
<evidence type="ECO:0000313" key="6">
    <source>
        <dbReference type="RefSeq" id="XP_013161547.1"/>
    </source>
</evidence>
<organism evidence="6">
    <name type="scientific">Papilio xuthus</name>
    <name type="common">Asian swallowtail butterfly</name>
    <dbReference type="NCBI Taxonomy" id="66420"/>
    <lineage>
        <taxon>Eukaryota</taxon>
        <taxon>Metazoa</taxon>
        <taxon>Ecdysozoa</taxon>
        <taxon>Arthropoda</taxon>
        <taxon>Hexapoda</taxon>
        <taxon>Insecta</taxon>
        <taxon>Pterygota</taxon>
        <taxon>Neoptera</taxon>
        <taxon>Endopterygota</taxon>
        <taxon>Lepidoptera</taxon>
        <taxon>Glossata</taxon>
        <taxon>Ditrysia</taxon>
        <taxon>Papilionoidea</taxon>
        <taxon>Papilionidae</taxon>
        <taxon>Papilioninae</taxon>
        <taxon>Papilio</taxon>
    </lineage>
</organism>
<feature type="domain" description="CCHC-type" evidence="4">
    <location>
        <begin position="613"/>
        <end position="626"/>
    </location>
</feature>
<dbReference type="GO" id="GO:0003676">
    <property type="term" value="F:nucleic acid binding"/>
    <property type="evidence" value="ECO:0007669"/>
    <property type="project" value="InterPro"/>
</dbReference>
<dbReference type="InterPro" id="IPR043502">
    <property type="entry name" value="DNA/RNA_pol_sf"/>
</dbReference>
<sequence>MFASDLVVEVTRRPSLDGVLMKEARVVLERVPIEVLNASQQCLPAVSDTPDPVARMDCDDGAASDSDCRPVVASEWFGAKRPRLSDCSTDDDRAASPVTAKWRQQEKRAAAKARAASKEEDLVKETGLARFRRETRAALFPRPAVGAGGKDAAQIQEQVREDLEVITKVATKSSSLKGTFVRALKDAAASIKDAVEVLGARTQTEETRQLQADNARLRAEMVALRKEMEAIKDDLRKRGSAGHSDPDVSLEAAPASRPPHSPNEALSVEEICRAVMVQVGGMMNARLASLEDRLLPERNLRPPLAADKKKGEGTYAAKLARQPPQLAAQPGPSGTQRRVPSAPQQRQSGAAQTRPKTQGTSSPPSGGKERKKKRKRNKKKKASPPGQQHSQPAVGEWIKVGPKRRPQVKSGAAKLQAPRSSAVIITLQPGAAERGATYASVIASAKERINPADFGAQGVRLRKAANGGRVFEFPGASSGEKADSLAQRLREILDDGVVRVSRPIKTAALRVAGLDDATTAAEVVAAIAAAGGCPAEQLRAGAMSTGRDGLGSIVVQCPVAAAKKIVTDGRLLVGWVSAQARLLDPRPTMCYRCLAPGHLSGQCKEGADRTGACFRCGQPGHKARGCTAAPHCVVCAAAVRAKNTAPGPDGVPGRAWVLAMESLDPWIRALFRACLEQGQFPSEWKRGKLVLLKKDGRPALEPSAYRPIVLLDEIGKLFERVIADRLVQHLESVGPNLSANQFGFRKGRSTLDAIARVRTLAEDAESRGEVVVAVSLDIANAFNTLPWETIREALRFHRFPLYLRRIVAAYLSERSVAYPTSAGWSQRATSCGVPQGSVLGPLLWNIGYDWVLRLRLPREVEVVCYADDTLVTARGSTHSEARRRATAGLATVVARIRRVGLEVALHKSEAMYFYGPRRAPPTHSAIMVGGTSIGVGGTMKYLGLVLDSRWKFEEHFRRMVPKLLGAAGALSRLLPNLGGPGSRCRRLYAGVVRSMALYGAPIWADTLTARTRALLRKPQRVMAVRVTRGYRTVSCDAACVLAGTPPWDLDAEVLSGAYWRRVEARLRGGETPPAVEQGAWRRAAEAQLIAVWRERLLAASAGQRTIEAIRPILERWMGRRHGALSFRLVQVLSGHGCFGGYLCRIARREPSARCHECGHAEDSAQHTLERCVHWSVQRAALVAVIGGDLSLPAVVNAMVGSESSWNAVASFCEEVMAQKEAAERRREEDAAADALRRRRDGRRRQAHTRRLPP</sequence>
<dbReference type="InterPro" id="IPR036875">
    <property type="entry name" value="Znf_CCHC_sf"/>
</dbReference>
<feature type="region of interest" description="Disordered" evidence="3">
    <location>
        <begin position="320"/>
        <end position="406"/>
    </location>
</feature>
<dbReference type="SUPFAM" id="SSF57756">
    <property type="entry name" value="Retrovirus zinc finger-like domains"/>
    <property type="match status" value="1"/>
</dbReference>
<proteinExistence type="predicted"/>
<dbReference type="SUPFAM" id="SSF56672">
    <property type="entry name" value="DNA/RNA polymerases"/>
    <property type="match status" value="1"/>
</dbReference>
<feature type="region of interest" description="Disordered" evidence="3">
    <location>
        <begin position="236"/>
        <end position="265"/>
    </location>
</feature>
<reference evidence="6" key="1">
    <citation type="submission" date="2025-08" db="UniProtKB">
        <authorList>
            <consortium name="RefSeq"/>
        </authorList>
    </citation>
    <scope>IDENTIFICATION</scope>
</reference>
<feature type="region of interest" description="Disordered" evidence="3">
    <location>
        <begin position="1222"/>
        <end position="1253"/>
    </location>
</feature>
<protein>
    <submittedName>
        <fullName evidence="6">Uncharacterized protein LOC106113369</fullName>
    </submittedName>
</protein>
<dbReference type="GO" id="GO:0008270">
    <property type="term" value="F:zinc ion binding"/>
    <property type="evidence" value="ECO:0007669"/>
    <property type="project" value="UniProtKB-KW"/>
</dbReference>
<feature type="domain" description="CCHC-type" evidence="4">
    <location>
        <begin position="590"/>
        <end position="605"/>
    </location>
</feature>
<dbReference type="KEGG" id="pxu:106113369"/>
<feature type="coiled-coil region" evidence="2">
    <location>
        <begin position="200"/>
        <end position="234"/>
    </location>
</feature>
<feature type="compositionally biased region" description="Basic residues" evidence="3">
    <location>
        <begin position="369"/>
        <end position="382"/>
    </location>
</feature>
<gene>
    <name evidence="6" type="primary">LOC106113369</name>
</gene>
<accession>A0AAJ6YYK5</accession>
<dbReference type="PROSITE" id="PS50878">
    <property type="entry name" value="RT_POL"/>
    <property type="match status" value="1"/>
</dbReference>
<dbReference type="PROSITE" id="PS50158">
    <property type="entry name" value="ZF_CCHC"/>
    <property type="match status" value="2"/>
</dbReference>
<dbReference type="Pfam" id="PF00078">
    <property type="entry name" value="RVT_1"/>
    <property type="match status" value="1"/>
</dbReference>
<keyword evidence="1" id="KW-0479">Metal-binding</keyword>
<evidence type="ECO:0000256" key="3">
    <source>
        <dbReference type="SAM" id="MobiDB-lite"/>
    </source>
</evidence>
<evidence type="ECO:0000256" key="2">
    <source>
        <dbReference type="SAM" id="Coils"/>
    </source>
</evidence>
<dbReference type="Proteomes" id="UP000694872">
    <property type="component" value="Unplaced"/>
</dbReference>
<dbReference type="GeneID" id="106113369"/>
<dbReference type="InterPro" id="IPR001878">
    <property type="entry name" value="Znf_CCHC"/>
</dbReference>
<evidence type="ECO:0000259" key="4">
    <source>
        <dbReference type="PROSITE" id="PS50158"/>
    </source>
</evidence>
<keyword evidence="1" id="KW-0862">Zinc</keyword>
<dbReference type="Gene3D" id="4.10.60.10">
    <property type="entry name" value="Zinc finger, CCHC-type"/>
    <property type="match status" value="1"/>
</dbReference>
<dbReference type="GO" id="GO:0071897">
    <property type="term" value="P:DNA biosynthetic process"/>
    <property type="evidence" value="ECO:0007669"/>
    <property type="project" value="UniProtKB-ARBA"/>
</dbReference>
<dbReference type="SMART" id="SM00343">
    <property type="entry name" value="ZnF_C2HC"/>
    <property type="match status" value="2"/>
</dbReference>
<keyword evidence="1" id="KW-0863">Zinc-finger</keyword>
<evidence type="ECO:0000256" key="1">
    <source>
        <dbReference type="PROSITE-ProRule" id="PRU00047"/>
    </source>
</evidence>
<feature type="compositionally biased region" description="Polar residues" evidence="3">
    <location>
        <begin position="332"/>
        <end position="364"/>
    </location>
</feature>
<name>A0AAJ6YYK5_PAPXU</name>
<dbReference type="InterPro" id="IPR000477">
    <property type="entry name" value="RT_dom"/>
</dbReference>
<evidence type="ECO:0000259" key="5">
    <source>
        <dbReference type="PROSITE" id="PS50878"/>
    </source>
</evidence>
<dbReference type="RefSeq" id="XP_013161547.1">
    <property type="nucleotide sequence ID" value="XM_013306093.1"/>
</dbReference>